<dbReference type="SMART" id="SM00291">
    <property type="entry name" value="ZnF_ZZ"/>
    <property type="match status" value="3"/>
</dbReference>
<feature type="compositionally biased region" description="Acidic residues" evidence="5">
    <location>
        <begin position="672"/>
        <end position="687"/>
    </location>
</feature>
<reference evidence="7" key="1">
    <citation type="journal article" date="2020" name="Fungal Divers.">
        <title>Resolving the Mortierellaceae phylogeny through synthesis of multi-gene phylogenetics and phylogenomics.</title>
        <authorList>
            <person name="Vandepol N."/>
            <person name="Liber J."/>
            <person name="Desiro A."/>
            <person name="Na H."/>
            <person name="Kennedy M."/>
            <person name="Barry K."/>
            <person name="Grigoriev I.V."/>
            <person name="Miller A.N."/>
            <person name="O'Donnell K."/>
            <person name="Stajich J.E."/>
            <person name="Bonito G."/>
        </authorList>
    </citation>
    <scope>NUCLEOTIDE SEQUENCE</scope>
    <source>
        <strain evidence="7">NVP1</strain>
    </source>
</reference>
<proteinExistence type="predicted"/>
<dbReference type="Pfam" id="PF16158">
    <property type="entry name" value="N_BRCA1_IG"/>
    <property type="match status" value="1"/>
</dbReference>
<sequence length="687" mass="75490">MLCVVKATFKSELRRFTLCSFDLENLLGEASKLSFELMRSKLCSLFNQANLAICYEEAGVRKAIRNDSDVLAAVKFFATQSQASPTALVLRVDVEPIAKAAEDATKALGVNVDEPRSSTSCSSSSTKARCRKQKCGPRRCLANKGSSEDKPAHCAKKPCEEKKKSQSEIVHKNVFCDGCMNAVRGNRYKCNQCNNFDLCQGCYDLKEHHSDHTFQVIERCRIEGEACAPRPRCPSSSSSYHGHGRCRRPRQTVHLASCDLCQQIINGVRHHCLQCPDFDLCDNCMPLAWSKHVGHEFFPIAYPGQIEVIVDATPHFNVICDGCNNDIFGVRYKCANCPDFDLCGNCEASPTPRHDPTHVFLKIRKPIPHQTIPSHPLLPNLYKRGWETLVCCHPQATGQQCPVGDVVIASLTAPTASPQESRPVALDTLVVPTLPEIVASTVTKTIPVAASASSSSSSVADSMVCARQEPEYHAMFVKDINIFDGTVIQAGSQFLKIWELSNTGPSEWPVDTVLQYVGGDRMFTDSDVDVRNPEFKTVLASVGESVCVTADLKAPALPGRYISYWRLVTPSGERFGHRVWCDIVVEEGSESGSDSVGSSTMVFPRADCPSNVAPSIASVSASVTHRTDVTDTMTITTEDQLSTISGHYTDGPTHDDDENEDEDDDHAVQEFYSDDDFVVIDDSDDEH</sequence>
<feature type="compositionally biased region" description="Acidic residues" evidence="5">
    <location>
        <begin position="655"/>
        <end position="665"/>
    </location>
</feature>
<evidence type="ECO:0000256" key="3">
    <source>
        <dbReference type="ARBA" id="ARBA00022833"/>
    </source>
</evidence>
<dbReference type="CDD" id="cd02340">
    <property type="entry name" value="ZZ_NBR1_like"/>
    <property type="match status" value="2"/>
</dbReference>
<comment type="caution">
    <text evidence="7">The sequence shown here is derived from an EMBL/GenBank/DDBJ whole genome shotgun (WGS) entry which is preliminary data.</text>
</comment>
<dbReference type="CDD" id="cd02249">
    <property type="entry name" value="ZZ"/>
    <property type="match status" value="1"/>
</dbReference>
<evidence type="ECO:0000256" key="2">
    <source>
        <dbReference type="ARBA" id="ARBA00022771"/>
    </source>
</evidence>
<feature type="region of interest" description="Disordered" evidence="5">
    <location>
        <begin position="638"/>
        <end position="687"/>
    </location>
</feature>
<dbReference type="GO" id="GO:0005737">
    <property type="term" value="C:cytoplasm"/>
    <property type="evidence" value="ECO:0007669"/>
    <property type="project" value="UniProtKB-ARBA"/>
</dbReference>
<dbReference type="PROSITE" id="PS01357">
    <property type="entry name" value="ZF_ZZ_1"/>
    <property type="match status" value="2"/>
</dbReference>
<evidence type="ECO:0000256" key="5">
    <source>
        <dbReference type="SAM" id="MobiDB-lite"/>
    </source>
</evidence>
<dbReference type="Gene3D" id="2.60.40.10">
    <property type="entry name" value="Immunoglobulins"/>
    <property type="match status" value="1"/>
</dbReference>
<dbReference type="Gene3D" id="3.30.60.90">
    <property type="match status" value="3"/>
</dbReference>
<dbReference type="GO" id="GO:0070013">
    <property type="term" value="C:intracellular organelle lumen"/>
    <property type="evidence" value="ECO:0007669"/>
    <property type="project" value="UniProtKB-ARBA"/>
</dbReference>
<dbReference type="CDD" id="cd14947">
    <property type="entry name" value="NBR1_like"/>
    <property type="match status" value="1"/>
</dbReference>
<dbReference type="PANTHER" id="PTHR20930:SF0">
    <property type="entry name" value="PROTEIN ILRUN"/>
    <property type="match status" value="1"/>
</dbReference>
<feature type="domain" description="ZZ-type" evidence="6">
    <location>
        <begin position="253"/>
        <end position="305"/>
    </location>
</feature>
<evidence type="ECO:0000313" key="7">
    <source>
        <dbReference type="EMBL" id="KAF9335448.1"/>
    </source>
</evidence>
<dbReference type="InterPro" id="IPR032350">
    <property type="entry name" value="Nbr1_FW"/>
</dbReference>
<keyword evidence="1" id="KW-0479">Metal-binding</keyword>
<dbReference type="GO" id="GO:0008270">
    <property type="term" value="F:zinc ion binding"/>
    <property type="evidence" value="ECO:0007669"/>
    <property type="project" value="UniProtKB-KW"/>
</dbReference>
<evidence type="ECO:0000313" key="8">
    <source>
        <dbReference type="Proteomes" id="UP000696485"/>
    </source>
</evidence>
<protein>
    <recommendedName>
        <fullName evidence="6">ZZ-type domain-containing protein</fullName>
    </recommendedName>
</protein>
<dbReference type="Proteomes" id="UP000696485">
    <property type="component" value="Unassembled WGS sequence"/>
</dbReference>
<dbReference type="PROSITE" id="PS50135">
    <property type="entry name" value="ZF_ZZ_2"/>
    <property type="match status" value="3"/>
</dbReference>
<dbReference type="EMBL" id="JAAAUY010000099">
    <property type="protein sequence ID" value="KAF9335448.1"/>
    <property type="molecule type" value="Genomic_DNA"/>
</dbReference>
<dbReference type="PANTHER" id="PTHR20930">
    <property type="entry name" value="OVARIAN CARCINOMA ANTIGEN CA125-RELATED"/>
    <property type="match status" value="1"/>
</dbReference>
<keyword evidence="8" id="KW-1185">Reference proteome</keyword>
<evidence type="ECO:0000259" key="6">
    <source>
        <dbReference type="PROSITE" id="PS50135"/>
    </source>
</evidence>
<gene>
    <name evidence="7" type="ORF">BG006_011457</name>
</gene>
<dbReference type="InterPro" id="IPR013783">
    <property type="entry name" value="Ig-like_fold"/>
</dbReference>
<dbReference type="InterPro" id="IPR043145">
    <property type="entry name" value="Znf_ZZ_sf"/>
</dbReference>
<dbReference type="FunFam" id="3.30.60.90:FF:000007">
    <property type="entry name" value="Next to BRCA1 gene 1 protein"/>
    <property type="match status" value="1"/>
</dbReference>
<evidence type="ECO:0000256" key="4">
    <source>
        <dbReference type="PROSITE-ProRule" id="PRU00228"/>
    </source>
</evidence>
<dbReference type="AlphaFoldDB" id="A0A9P5SSE5"/>
<dbReference type="InterPro" id="IPR000433">
    <property type="entry name" value="Znf_ZZ"/>
</dbReference>
<dbReference type="Pfam" id="PF00569">
    <property type="entry name" value="ZZ"/>
    <property type="match status" value="3"/>
</dbReference>
<name>A0A9P5SSE5_9FUNG</name>
<keyword evidence="3" id="KW-0862">Zinc</keyword>
<accession>A0A9P5SSE5</accession>
<keyword evidence="2 4" id="KW-0863">Zinc-finger</keyword>
<feature type="domain" description="ZZ-type" evidence="6">
    <location>
        <begin position="315"/>
        <end position="368"/>
    </location>
</feature>
<feature type="domain" description="ZZ-type" evidence="6">
    <location>
        <begin position="171"/>
        <end position="222"/>
    </location>
</feature>
<organism evidence="7 8">
    <name type="scientific">Podila minutissima</name>
    <dbReference type="NCBI Taxonomy" id="64525"/>
    <lineage>
        <taxon>Eukaryota</taxon>
        <taxon>Fungi</taxon>
        <taxon>Fungi incertae sedis</taxon>
        <taxon>Mucoromycota</taxon>
        <taxon>Mortierellomycotina</taxon>
        <taxon>Mortierellomycetes</taxon>
        <taxon>Mortierellales</taxon>
        <taxon>Mortierellaceae</taxon>
        <taxon>Podila</taxon>
    </lineage>
</organism>
<dbReference type="SUPFAM" id="SSF57850">
    <property type="entry name" value="RING/U-box"/>
    <property type="match status" value="3"/>
</dbReference>
<evidence type="ECO:0000256" key="1">
    <source>
        <dbReference type="ARBA" id="ARBA00022723"/>
    </source>
</evidence>